<dbReference type="AlphaFoldDB" id="A0A973A816"/>
<name>A0A973A816_9GAMM</name>
<dbReference type="EMBL" id="JABMOJ010000180">
    <property type="protein sequence ID" value="NQV64695.1"/>
    <property type="molecule type" value="Genomic_DNA"/>
</dbReference>
<dbReference type="FunFam" id="3.40.50.720:FF:000084">
    <property type="entry name" value="Short-chain dehydrogenase reductase"/>
    <property type="match status" value="1"/>
</dbReference>
<feature type="domain" description="Ketoreductase" evidence="3">
    <location>
        <begin position="11"/>
        <end position="193"/>
    </location>
</feature>
<dbReference type="PRINTS" id="PR00080">
    <property type="entry name" value="SDRFAMILY"/>
</dbReference>
<dbReference type="SMART" id="SM00822">
    <property type="entry name" value="PKS_KR"/>
    <property type="match status" value="1"/>
</dbReference>
<dbReference type="PRINTS" id="PR00081">
    <property type="entry name" value="GDHRDH"/>
</dbReference>
<reference evidence="4" key="1">
    <citation type="submission" date="2020-05" db="EMBL/GenBank/DDBJ databases">
        <title>Sulfur intermediates as new biogeochemical hubs in an aquatic model microbial ecosystem.</title>
        <authorList>
            <person name="Vigneron A."/>
        </authorList>
    </citation>
    <scope>NUCLEOTIDE SEQUENCE</scope>
    <source>
        <strain evidence="4">Bin.250</strain>
    </source>
</reference>
<comment type="similarity">
    <text evidence="1">Belongs to the short-chain dehydrogenases/reductases (SDR) family.</text>
</comment>
<evidence type="ECO:0000256" key="2">
    <source>
        <dbReference type="ARBA" id="ARBA00023002"/>
    </source>
</evidence>
<evidence type="ECO:0000256" key="1">
    <source>
        <dbReference type="ARBA" id="ARBA00006484"/>
    </source>
</evidence>
<dbReference type="PROSITE" id="PS00061">
    <property type="entry name" value="ADH_SHORT"/>
    <property type="match status" value="1"/>
</dbReference>
<dbReference type="NCBIfam" id="NF005559">
    <property type="entry name" value="PRK07231.1"/>
    <property type="match status" value="1"/>
</dbReference>
<proteinExistence type="inferred from homology"/>
<accession>A0A973A816</accession>
<comment type="caution">
    <text evidence="4">The sequence shown here is derived from an EMBL/GenBank/DDBJ whole genome shotgun (WGS) entry which is preliminary data.</text>
</comment>
<evidence type="ECO:0000313" key="4">
    <source>
        <dbReference type="EMBL" id="NQV64695.1"/>
    </source>
</evidence>
<dbReference type="PANTHER" id="PTHR43639">
    <property type="entry name" value="OXIDOREDUCTASE, SHORT-CHAIN DEHYDROGENASE/REDUCTASE FAMILY (AFU_ORTHOLOGUE AFUA_5G02870)"/>
    <property type="match status" value="1"/>
</dbReference>
<protein>
    <submittedName>
        <fullName evidence="4">Glucose 1-dehydrogenase</fullName>
        <ecNumber evidence="4">1.1.1.47</ecNumber>
    </submittedName>
</protein>
<evidence type="ECO:0000259" key="3">
    <source>
        <dbReference type="SMART" id="SM00822"/>
    </source>
</evidence>
<dbReference type="Pfam" id="PF13561">
    <property type="entry name" value="adh_short_C2"/>
    <property type="match status" value="1"/>
</dbReference>
<organism evidence="4 5">
    <name type="scientific">SAR86 cluster bacterium</name>
    <dbReference type="NCBI Taxonomy" id="2030880"/>
    <lineage>
        <taxon>Bacteria</taxon>
        <taxon>Pseudomonadati</taxon>
        <taxon>Pseudomonadota</taxon>
        <taxon>Gammaproteobacteria</taxon>
        <taxon>SAR86 cluster</taxon>
    </lineage>
</organism>
<keyword evidence="2 4" id="KW-0560">Oxidoreductase</keyword>
<dbReference type="InterPro" id="IPR057326">
    <property type="entry name" value="KR_dom"/>
</dbReference>
<dbReference type="InterPro" id="IPR020904">
    <property type="entry name" value="Sc_DH/Rdtase_CS"/>
</dbReference>
<gene>
    <name evidence="4" type="ORF">HQ497_04950</name>
</gene>
<dbReference type="InterPro" id="IPR002347">
    <property type="entry name" value="SDR_fam"/>
</dbReference>
<evidence type="ECO:0000313" key="5">
    <source>
        <dbReference type="Proteomes" id="UP000754644"/>
    </source>
</evidence>
<dbReference type="Gene3D" id="3.40.50.720">
    <property type="entry name" value="NAD(P)-binding Rossmann-like Domain"/>
    <property type="match status" value="1"/>
</dbReference>
<dbReference type="SUPFAM" id="SSF51735">
    <property type="entry name" value="NAD(P)-binding Rossmann-fold domains"/>
    <property type="match status" value="1"/>
</dbReference>
<sequence length="267" mass="28085">MLLDAFRLDGKTVIVTGAGKGIGKCIAESFAEMGANVVCVARTLADIEITAIAVRAHGVQALAVVCDVTKEEALAQLVAETISTFGGIDILINNAGAPGRGWGSIDKVDMSRFEHTMRINLSSAYALTHLCLPHLRQSPQASIVNISSALSWMVDKNFSAYAAAKAGMNQMTRIMSYELAPSIRVNAVAPGAVATPSLAFISNDPKLKADAERWIPLRRLGDPIDIALGALYLASPASSFTTGKILEIDGGMQALPGSAIQAHLDNP</sequence>
<dbReference type="InterPro" id="IPR036291">
    <property type="entry name" value="NAD(P)-bd_dom_sf"/>
</dbReference>
<dbReference type="PANTHER" id="PTHR43639:SF1">
    <property type="entry name" value="SHORT-CHAIN DEHYDROGENASE_REDUCTASE FAMILY PROTEIN"/>
    <property type="match status" value="1"/>
</dbReference>
<dbReference type="EC" id="1.1.1.47" evidence="4"/>
<dbReference type="CDD" id="cd05233">
    <property type="entry name" value="SDR_c"/>
    <property type="match status" value="1"/>
</dbReference>
<dbReference type="Proteomes" id="UP000754644">
    <property type="component" value="Unassembled WGS sequence"/>
</dbReference>
<dbReference type="GO" id="GO:0047936">
    <property type="term" value="F:glucose 1-dehydrogenase [NAD(P)+] activity"/>
    <property type="evidence" value="ECO:0007669"/>
    <property type="project" value="UniProtKB-EC"/>
</dbReference>